<dbReference type="Pfam" id="PF01583">
    <property type="entry name" value="APS_kinase"/>
    <property type="match status" value="1"/>
</dbReference>
<dbReference type="NCBIfam" id="TIGR02034">
    <property type="entry name" value="CysN"/>
    <property type="match status" value="1"/>
</dbReference>
<comment type="function">
    <text evidence="12">Proposed to provide activated sulfate for transfer to Nod factor. ATP sulfurylase may be the GTPase, regulating ATP sulfurylase activity.</text>
</comment>
<keyword evidence="18" id="KW-1185">Reference proteome</keyword>
<dbReference type="InterPro" id="IPR005225">
    <property type="entry name" value="Small_GTP-bd"/>
</dbReference>
<comment type="subunit">
    <text evidence="5">Sulfate-activating enzymes, NodP and NodQ, may be physically associated.</text>
</comment>
<dbReference type="FunFam" id="3.40.50.300:FF:000119">
    <property type="entry name" value="Sulfate adenylyltransferase subunit 1"/>
    <property type="match status" value="1"/>
</dbReference>
<reference evidence="17 18" key="1">
    <citation type="submission" date="2014-08" db="EMBL/GenBank/DDBJ databases">
        <title>Whole genome shotgun sequence of Sphingomonas paucimobilis NBRC 13935.</title>
        <authorList>
            <person name="Hosoyama A."/>
            <person name="Hashimoto M."/>
            <person name="Hosoyama Y."/>
            <person name="Noguchi M."/>
            <person name="Uohara A."/>
            <person name="Ohji S."/>
            <person name="Katano-Makiyama Y."/>
            <person name="Ichikawa N."/>
            <person name="Kimura A."/>
            <person name="Yamazoe A."/>
            <person name="Fujita N."/>
        </authorList>
    </citation>
    <scope>NUCLEOTIDE SEQUENCE [LARGE SCALE GENOMIC DNA]</scope>
    <source>
        <strain evidence="17 18">NBRC 13935</strain>
    </source>
</reference>
<evidence type="ECO:0000256" key="15">
    <source>
        <dbReference type="HAMAP-Rule" id="MF_00065"/>
    </source>
</evidence>
<evidence type="ECO:0000256" key="10">
    <source>
        <dbReference type="ARBA" id="ARBA00023134"/>
    </source>
</evidence>
<dbReference type="GO" id="GO:0004020">
    <property type="term" value="F:adenylylsulfate kinase activity"/>
    <property type="evidence" value="ECO:0007669"/>
    <property type="project" value="UniProtKB-UniRule"/>
</dbReference>
<evidence type="ECO:0000256" key="11">
    <source>
        <dbReference type="ARBA" id="ARBA00023268"/>
    </source>
</evidence>
<dbReference type="InterPro" id="IPR011779">
    <property type="entry name" value="SO4_adenylTrfase_lsu"/>
</dbReference>
<dbReference type="NCBIfam" id="NF003013">
    <property type="entry name" value="PRK03846.1"/>
    <property type="match status" value="1"/>
</dbReference>
<organism evidence="17 18">
    <name type="scientific">Sphingomonas paucimobilis NBRC 13935</name>
    <dbReference type="NCBI Taxonomy" id="1219050"/>
    <lineage>
        <taxon>Bacteria</taxon>
        <taxon>Pseudomonadati</taxon>
        <taxon>Pseudomonadota</taxon>
        <taxon>Alphaproteobacteria</taxon>
        <taxon>Sphingomonadales</taxon>
        <taxon>Sphingomonadaceae</taxon>
        <taxon>Sphingomonas</taxon>
    </lineage>
</organism>
<keyword evidence="6 14" id="KW-0808">Transferase</keyword>
<evidence type="ECO:0000256" key="7">
    <source>
        <dbReference type="ARBA" id="ARBA00022695"/>
    </source>
</evidence>
<dbReference type="GO" id="GO:0070814">
    <property type="term" value="P:hydrogen sulfide biosynthetic process"/>
    <property type="evidence" value="ECO:0007669"/>
    <property type="project" value="UniProtKB-UniRule"/>
</dbReference>
<feature type="binding site" evidence="14">
    <location>
        <begin position="167"/>
        <end position="170"/>
    </location>
    <ligand>
        <name>GTP</name>
        <dbReference type="ChEBI" id="CHEBI:37565"/>
    </ligand>
</feature>
<evidence type="ECO:0000256" key="12">
    <source>
        <dbReference type="ARBA" id="ARBA00024872"/>
    </source>
</evidence>
<dbReference type="InterPro" id="IPR041757">
    <property type="entry name" value="CysN_GTP-bd"/>
</dbReference>
<dbReference type="GO" id="GO:0005525">
    <property type="term" value="F:GTP binding"/>
    <property type="evidence" value="ECO:0007669"/>
    <property type="project" value="UniProtKB-UniRule"/>
</dbReference>
<dbReference type="Gene3D" id="2.40.30.10">
    <property type="entry name" value="Translation factors"/>
    <property type="match status" value="2"/>
</dbReference>
<dbReference type="InterPro" id="IPR009000">
    <property type="entry name" value="Transl_B-barrel_sf"/>
</dbReference>
<comment type="similarity">
    <text evidence="4">In the N-terminal section; belongs to the TRAFAC class translation factor GTPase superfamily. Classic translation factor GTPase family. CysN/NodQ subfamily.</text>
</comment>
<comment type="similarity">
    <text evidence="14">Belongs to the TRAFAC class translation factor GTPase superfamily. Classic translation factor GTPase family. CysN/NodQ subfamily.</text>
</comment>
<keyword evidence="9 14" id="KW-0067">ATP-binding</keyword>
<evidence type="ECO:0000313" key="17">
    <source>
        <dbReference type="EMBL" id="GAN13086.1"/>
    </source>
</evidence>
<evidence type="ECO:0000256" key="5">
    <source>
        <dbReference type="ARBA" id="ARBA00011760"/>
    </source>
</evidence>
<dbReference type="Pfam" id="PF22594">
    <property type="entry name" value="GTP-eEF1A_C"/>
    <property type="match status" value="1"/>
</dbReference>
<dbReference type="EC" id="2.7.1.25" evidence="15"/>
<dbReference type="GO" id="GO:0004781">
    <property type="term" value="F:sulfate adenylyltransferase (ATP) activity"/>
    <property type="evidence" value="ECO:0007669"/>
    <property type="project" value="UniProtKB-UniRule"/>
</dbReference>
<comment type="function">
    <text evidence="14">With CysD forms the ATP sulfurylase (ATPS) that catalyzes the adenylation of sulfate producing adenosine 5'-phosphosulfate (APS) and diphosphate, the first enzymatic step in sulfur assimilation pathway. APS synthesis involves the formation of a high-energy phosphoric-sulfuric acid anhydride bond driven by GTP hydrolysis by CysN coupled to ATP hydrolysis by CysD.</text>
</comment>
<dbReference type="Proteomes" id="UP000032025">
    <property type="component" value="Unassembled WGS sequence"/>
</dbReference>
<dbReference type="EC" id="2.7.7.4" evidence="14"/>
<dbReference type="GeneID" id="78529158"/>
<evidence type="ECO:0000256" key="3">
    <source>
        <dbReference type="ARBA" id="ARBA00005438"/>
    </source>
</evidence>
<dbReference type="UniPathway" id="UPA00140">
    <property type="reaction ID" value="UER00204"/>
</dbReference>
<keyword evidence="7 14" id="KW-0548">Nucleotidyltransferase</keyword>
<dbReference type="EMBL" id="BBJS01000014">
    <property type="protein sequence ID" value="GAN13086.1"/>
    <property type="molecule type" value="Genomic_DNA"/>
</dbReference>
<dbReference type="InterPro" id="IPR044138">
    <property type="entry name" value="CysN_II"/>
</dbReference>
<sequence>MTAYQPDALIAADIDAYLATHAAKSMLRFITCGSVDDGKSTLIGRLLYDSKTIFEDQLASLEADSRRVGTQGQNIDFALLVDGLAAEREQGITIDVAYRFFATEKRKFIVADTPGHEQYTRNMVTGASTADLAVILIDARKGVLTQTRRHSYLAHLVGIKEIVLAVNKMDLVGHDQSVFDAIVADYTAFSKSIGIERFTPIPLSGLTGANVATPSEDMPWYEGPALLPHLETVAIDADRAVNASFRMPVQWVNRPDLDFRGFAGLIAGGRVSVGDRVRIAPSGRTTSIARIVTYDGDREEAIAGEAVTLVLAEEVDCSRGDVIAAAEDPPEVADQFVATIVWMADAPLVPGRSYSLKLGTQLVSATVQPPRHVVDVNSQEQRPADTLALNDIGLAEVYADRPIVFEPYEKGSALGGFILIDRATNATVAAGMIDHALRRAQNVHWQSTIVTREAHARQKGQLPRVLWFTGLSGSGKSTIANLVEQKLHSMGRHSFLLDGDNIRHGLNRDLDFSEAGRVENIRRVGEVAKLMADAGLIVLTAFISPFKAERDMVRALLSEGEFVEIFIDTPLAVAEDRDVKGLYAKARAGEIAEFTGISSPYEAPDRPEIRIDTTKETAEQAASRIVEHVLGIWSYDL</sequence>
<dbReference type="CDD" id="cd04166">
    <property type="entry name" value="CysN_ATPS"/>
    <property type="match status" value="1"/>
</dbReference>
<evidence type="ECO:0000256" key="1">
    <source>
        <dbReference type="ARBA" id="ARBA00001823"/>
    </source>
</evidence>
<dbReference type="SUPFAM" id="SSF50447">
    <property type="entry name" value="Translation proteins"/>
    <property type="match status" value="1"/>
</dbReference>
<dbReference type="InterPro" id="IPR002891">
    <property type="entry name" value="APS"/>
</dbReference>
<proteinExistence type="inferred from homology"/>
<dbReference type="PRINTS" id="PR00315">
    <property type="entry name" value="ELONGATNFCT"/>
</dbReference>
<feature type="binding site" evidence="15">
    <location>
        <begin position="470"/>
        <end position="477"/>
    </location>
    <ligand>
        <name>ATP</name>
        <dbReference type="ChEBI" id="CHEBI:30616"/>
    </ligand>
</feature>
<dbReference type="InterPro" id="IPR000795">
    <property type="entry name" value="T_Tr_GTP-bd_dom"/>
</dbReference>
<comment type="function">
    <text evidence="2">APS kinase catalyzes the synthesis of activated sulfate.</text>
</comment>
<keyword evidence="10 14" id="KW-0342">GTP-binding</keyword>
<dbReference type="SUPFAM" id="SSF52540">
    <property type="entry name" value="P-loop containing nucleoside triphosphate hydrolases"/>
    <property type="match status" value="2"/>
</dbReference>
<feature type="domain" description="Tr-type G" evidence="16">
    <location>
        <begin position="24"/>
        <end position="238"/>
    </location>
</feature>
<dbReference type="NCBIfam" id="TIGR00231">
    <property type="entry name" value="small_GTP"/>
    <property type="match status" value="1"/>
</dbReference>
<name>A0A0C9MQM4_SPHPI</name>
<feature type="active site" description="Phosphoserine intermediate" evidence="15">
    <location>
        <position position="544"/>
    </location>
</feature>
<dbReference type="NCBIfam" id="TIGR00455">
    <property type="entry name" value="apsK"/>
    <property type="match status" value="1"/>
</dbReference>
<comment type="caution">
    <text evidence="17">The sequence shown here is derived from an EMBL/GenBank/DDBJ whole genome shotgun (WGS) entry which is preliminary data.</text>
</comment>
<comment type="pathway">
    <text evidence="15">Sulfur metabolism; hydrogen sulfide biosynthesis; sulfite from sulfate: step 2/3.</text>
</comment>
<dbReference type="InterPro" id="IPR044139">
    <property type="entry name" value="CysN_NoDQ_III"/>
</dbReference>
<dbReference type="HAMAP" id="MF_00065">
    <property type="entry name" value="Adenylyl_sulf_kinase"/>
    <property type="match status" value="1"/>
</dbReference>
<comment type="subunit">
    <text evidence="14">Heterodimer composed of CysD, the smaller subunit, and CysN.</text>
</comment>
<evidence type="ECO:0000256" key="9">
    <source>
        <dbReference type="ARBA" id="ARBA00022840"/>
    </source>
</evidence>
<comment type="pathway">
    <text evidence="14">Sulfur metabolism; hydrogen sulfide biosynthesis; sulfite from sulfate: step 1/3.</text>
</comment>
<dbReference type="InterPro" id="IPR027417">
    <property type="entry name" value="P-loop_NTPase"/>
</dbReference>
<dbReference type="HAMAP" id="MF_00062">
    <property type="entry name" value="Sulf_adenylyltr_sub1"/>
    <property type="match status" value="1"/>
</dbReference>
<protein>
    <recommendedName>
        <fullName evidence="14 15">Multifunctional fusion protein</fullName>
    </recommendedName>
    <domain>
        <recommendedName>
            <fullName evidence="14">Sulfate adenylyltransferase subunit 1</fullName>
            <ecNumber evidence="14">2.7.7.4</ecNumber>
        </recommendedName>
        <alternativeName>
            <fullName evidence="14">ATP-sulfurylase large subunit</fullName>
        </alternativeName>
        <alternativeName>
            <fullName evidence="14">Sulfate adenylate transferase</fullName>
            <shortName evidence="14">SAT</shortName>
        </alternativeName>
    </domain>
    <domain>
        <recommendedName>
            <fullName evidence="15">Adenylyl-sulfate kinase</fullName>
            <ecNumber evidence="15">2.7.1.25</ecNumber>
        </recommendedName>
        <alternativeName>
            <fullName evidence="15">APS kinase</fullName>
        </alternativeName>
        <alternativeName>
            <fullName evidence="15">ATP adenosine-5'-phosphosulfate 3'-phosphotransferase</fullName>
        </alternativeName>
        <alternativeName>
            <fullName evidence="15">Adenosine-5'-phosphosulfate kinase</fullName>
        </alternativeName>
    </domain>
</protein>
<feature type="binding site" evidence="14">
    <location>
        <begin position="112"/>
        <end position="116"/>
    </location>
    <ligand>
        <name>GTP</name>
        <dbReference type="ChEBI" id="CHEBI:37565"/>
    </ligand>
</feature>
<keyword evidence="11" id="KW-0511">Multifunctional enzyme</keyword>
<dbReference type="PANTHER" id="PTHR23115">
    <property type="entry name" value="TRANSLATION FACTOR"/>
    <property type="match status" value="1"/>
</dbReference>
<comment type="catalytic activity">
    <reaction evidence="1 15">
        <text>adenosine 5'-phosphosulfate + ATP = 3'-phosphoadenylyl sulfate + ADP + H(+)</text>
        <dbReference type="Rhea" id="RHEA:24152"/>
        <dbReference type="ChEBI" id="CHEBI:15378"/>
        <dbReference type="ChEBI" id="CHEBI:30616"/>
        <dbReference type="ChEBI" id="CHEBI:58243"/>
        <dbReference type="ChEBI" id="CHEBI:58339"/>
        <dbReference type="ChEBI" id="CHEBI:456216"/>
        <dbReference type="EC" id="2.7.1.25"/>
    </reaction>
</comment>
<keyword evidence="15" id="KW-0418">Kinase</keyword>
<keyword evidence="15" id="KW-0597">Phosphoprotein</keyword>
<evidence type="ECO:0000256" key="2">
    <source>
        <dbReference type="ARBA" id="ARBA00002357"/>
    </source>
</evidence>
<dbReference type="CDD" id="cd04095">
    <property type="entry name" value="CysN_NoDQ_III"/>
    <property type="match status" value="1"/>
</dbReference>
<dbReference type="NCBIfam" id="NF004035">
    <property type="entry name" value="PRK05506.1"/>
    <property type="match status" value="1"/>
</dbReference>
<evidence type="ECO:0000256" key="8">
    <source>
        <dbReference type="ARBA" id="ARBA00022741"/>
    </source>
</evidence>
<dbReference type="RefSeq" id="WP_007403463.1">
    <property type="nucleotide sequence ID" value="NZ_BBJS01000014.1"/>
</dbReference>
<evidence type="ECO:0000256" key="4">
    <source>
        <dbReference type="ARBA" id="ARBA00007237"/>
    </source>
</evidence>
<dbReference type="InterPro" id="IPR059117">
    <property type="entry name" value="APS_kinase_dom"/>
</dbReference>
<comment type="similarity">
    <text evidence="3">In the C-terminal section; belongs to the APS kinase family.</text>
</comment>
<dbReference type="CDD" id="cd03695">
    <property type="entry name" value="CysN_NodQ_II"/>
    <property type="match status" value="1"/>
</dbReference>
<dbReference type="AlphaFoldDB" id="A0A0C9MQM4"/>
<comment type="function">
    <text evidence="15">Catalyzes the synthesis of activated sulfate.</text>
</comment>
<comment type="similarity">
    <text evidence="15">Belongs to the APS kinase family.</text>
</comment>
<comment type="catalytic activity">
    <reaction evidence="13 14">
        <text>sulfate + ATP + H(+) = adenosine 5'-phosphosulfate + diphosphate</text>
        <dbReference type="Rhea" id="RHEA:18133"/>
        <dbReference type="ChEBI" id="CHEBI:15378"/>
        <dbReference type="ChEBI" id="CHEBI:16189"/>
        <dbReference type="ChEBI" id="CHEBI:30616"/>
        <dbReference type="ChEBI" id="CHEBI:33019"/>
        <dbReference type="ChEBI" id="CHEBI:58243"/>
        <dbReference type="EC" id="2.7.7.4"/>
    </reaction>
</comment>
<dbReference type="GO" id="GO:0003924">
    <property type="term" value="F:GTPase activity"/>
    <property type="evidence" value="ECO:0007669"/>
    <property type="project" value="InterPro"/>
</dbReference>
<dbReference type="Gene3D" id="3.40.50.300">
    <property type="entry name" value="P-loop containing nucleotide triphosphate hydrolases"/>
    <property type="match status" value="2"/>
</dbReference>
<dbReference type="InterPro" id="IPR050100">
    <property type="entry name" value="TRAFAC_GTPase_members"/>
</dbReference>
<dbReference type="PROSITE" id="PS00301">
    <property type="entry name" value="G_TR_1"/>
    <property type="match status" value="1"/>
</dbReference>
<evidence type="ECO:0000256" key="13">
    <source>
        <dbReference type="ARBA" id="ARBA00049370"/>
    </source>
</evidence>
<dbReference type="Pfam" id="PF00009">
    <property type="entry name" value="GTP_EFTU"/>
    <property type="match status" value="1"/>
</dbReference>
<dbReference type="GO" id="GO:0000103">
    <property type="term" value="P:sulfate assimilation"/>
    <property type="evidence" value="ECO:0007669"/>
    <property type="project" value="UniProtKB-UniRule"/>
</dbReference>
<dbReference type="SUPFAM" id="SSF50465">
    <property type="entry name" value="EF-Tu/eEF-1alpha/eIF2-gamma C-terminal domain"/>
    <property type="match status" value="1"/>
</dbReference>
<dbReference type="CDD" id="cd02027">
    <property type="entry name" value="APSK"/>
    <property type="match status" value="1"/>
</dbReference>
<dbReference type="InterPro" id="IPR009001">
    <property type="entry name" value="Transl_elong_EF1A/Init_IF2_C"/>
</dbReference>
<evidence type="ECO:0000259" key="16">
    <source>
        <dbReference type="PROSITE" id="PS51722"/>
    </source>
</evidence>
<evidence type="ECO:0000256" key="6">
    <source>
        <dbReference type="ARBA" id="ARBA00022679"/>
    </source>
</evidence>
<feature type="binding site" evidence="14">
    <location>
        <begin position="33"/>
        <end position="40"/>
    </location>
    <ligand>
        <name>GTP</name>
        <dbReference type="ChEBI" id="CHEBI:37565"/>
    </ligand>
</feature>
<dbReference type="InterPro" id="IPR054696">
    <property type="entry name" value="GTP-eEF1A_C"/>
</dbReference>
<evidence type="ECO:0000256" key="14">
    <source>
        <dbReference type="HAMAP-Rule" id="MF_00062"/>
    </source>
</evidence>
<gene>
    <name evidence="15 17" type="primary">cysC</name>
    <name evidence="14 17" type="synonym">cysN</name>
    <name evidence="17" type="ORF">SP6_14_02430</name>
</gene>
<accession>A0A0C9MQM4</accession>
<keyword evidence="8 14" id="KW-0547">Nucleotide-binding</keyword>
<evidence type="ECO:0000313" key="18">
    <source>
        <dbReference type="Proteomes" id="UP000032025"/>
    </source>
</evidence>
<dbReference type="PROSITE" id="PS51722">
    <property type="entry name" value="G_TR_2"/>
    <property type="match status" value="1"/>
</dbReference>
<dbReference type="GO" id="GO:0005524">
    <property type="term" value="F:ATP binding"/>
    <property type="evidence" value="ECO:0007669"/>
    <property type="project" value="UniProtKB-UniRule"/>
</dbReference>
<dbReference type="InterPro" id="IPR031157">
    <property type="entry name" value="G_TR_CS"/>
</dbReference>
<dbReference type="NCBIfam" id="NF003478">
    <property type="entry name" value="PRK05124.1"/>
    <property type="match status" value="1"/>
</dbReference>